<evidence type="ECO:0000313" key="2">
    <source>
        <dbReference type="EMBL" id="TDG35063.1"/>
    </source>
</evidence>
<keyword evidence="1" id="KW-0472">Membrane</keyword>
<keyword evidence="3" id="KW-1185">Reference proteome</keyword>
<keyword evidence="1" id="KW-1133">Transmembrane helix</keyword>
<keyword evidence="1" id="KW-0812">Transmembrane</keyword>
<dbReference type="EMBL" id="SJCY01000013">
    <property type="protein sequence ID" value="TDG35063.1"/>
    <property type="molecule type" value="Genomic_DNA"/>
</dbReference>
<dbReference type="RefSeq" id="WP_133263561.1">
    <property type="nucleotide sequence ID" value="NZ_SJCY01000013.1"/>
</dbReference>
<protein>
    <submittedName>
        <fullName evidence="2">Uncharacterized protein</fullName>
    </submittedName>
</protein>
<evidence type="ECO:0000313" key="3">
    <source>
        <dbReference type="Proteomes" id="UP000295668"/>
    </source>
</evidence>
<organism evidence="2 3">
    <name type="scientific">Pedobacter changchengzhani</name>
    <dbReference type="NCBI Taxonomy" id="2529274"/>
    <lineage>
        <taxon>Bacteria</taxon>
        <taxon>Pseudomonadati</taxon>
        <taxon>Bacteroidota</taxon>
        <taxon>Sphingobacteriia</taxon>
        <taxon>Sphingobacteriales</taxon>
        <taxon>Sphingobacteriaceae</taxon>
        <taxon>Pedobacter</taxon>
    </lineage>
</organism>
<proteinExistence type="predicted"/>
<dbReference type="Proteomes" id="UP000295668">
    <property type="component" value="Unassembled WGS sequence"/>
</dbReference>
<feature type="transmembrane region" description="Helical" evidence="1">
    <location>
        <begin position="60"/>
        <end position="83"/>
    </location>
</feature>
<evidence type="ECO:0000256" key="1">
    <source>
        <dbReference type="SAM" id="Phobius"/>
    </source>
</evidence>
<sequence length="91" mass="10502">MKIAITCILLICIAFGIFIYCNHPENEWLNDNLLAVPVIIEALLLFIVFYARDEKTYRKVFVILLIIWSVVFVLAIVASFFIYGMRGAFSH</sequence>
<gene>
    <name evidence="2" type="ORF">EZJ43_15160</name>
</gene>
<dbReference type="OrthoDB" id="9980692at2"/>
<comment type="caution">
    <text evidence="2">The sequence shown here is derived from an EMBL/GenBank/DDBJ whole genome shotgun (WGS) entry which is preliminary data.</text>
</comment>
<reference evidence="2 3" key="1">
    <citation type="submission" date="2019-02" db="EMBL/GenBank/DDBJ databases">
        <title>Pedobacter sp. nov., a novel speices isolated from soil of pinguins habitat in Antarcitica.</title>
        <authorList>
            <person name="He R.-H."/>
        </authorList>
    </citation>
    <scope>NUCLEOTIDE SEQUENCE [LARGE SCALE GENOMIC DNA]</scope>
    <source>
        <strain evidence="2 3">E01020</strain>
    </source>
</reference>
<accession>A0A4V2ZZT9</accession>
<name>A0A4V2ZZT9_9SPHI</name>
<dbReference type="AlphaFoldDB" id="A0A4V2ZZT9"/>
<feature type="transmembrane region" description="Helical" evidence="1">
    <location>
        <begin position="32"/>
        <end position="51"/>
    </location>
</feature>